<evidence type="ECO:0000313" key="3">
    <source>
        <dbReference type="EMBL" id="ESU35655.1"/>
    </source>
</evidence>
<proteinExistence type="predicted"/>
<dbReference type="EMBL" id="AHGT01000073">
    <property type="protein sequence ID" value="ESU35655.1"/>
    <property type="molecule type" value="Genomic_DNA"/>
</dbReference>
<name>V6TFH6_GIAIN</name>
<gene>
    <name evidence="3" type="ORF">DHA2_153340</name>
</gene>
<keyword evidence="1" id="KW-0175">Coiled coil</keyword>
<evidence type="ECO:0000313" key="4">
    <source>
        <dbReference type="Proteomes" id="UP000018320"/>
    </source>
</evidence>
<dbReference type="VEuPathDB" id="GiardiaDB:DHA2_153340"/>
<evidence type="ECO:0000256" key="2">
    <source>
        <dbReference type="SAM" id="MobiDB-lite"/>
    </source>
</evidence>
<dbReference type="VEuPathDB" id="GiardiaDB:GL50581_1832"/>
<protein>
    <submittedName>
        <fullName evidence="3">Uncharacterized protein</fullName>
    </submittedName>
</protein>
<sequence>MQFSITLSADIKDMSCSAFGMGQADGSSSLASSSLQGNSQLSLPRPNHAQRSQGALELAEPEGRTESFHPSSEACGEVDDALLGISSYCFARIERLQQELTSTQKRLYAADSQLENTQKELTTALHNLEHQKQMREHQQRAMDRIVESKVALEAKLDELESLLDEDIGMYIRFRQQTTRCILAFEEEVHSLKSELLKVKQDNIFCRWKTLTLSDEVVHLTAMNSLLKQKIVALENQAVDHDMQHSALEVHKKKEVRAYQSTINTLEKQCFYFKSKYTEIERQHAKASLDLTVMKSIIKGKDAEIKKLTEKLQSVIMTRTNWVQTVDKKKIHTATNDALAQLQISKELLAKILKK</sequence>
<dbReference type="AlphaFoldDB" id="V6TFH6"/>
<evidence type="ECO:0000256" key="1">
    <source>
        <dbReference type="SAM" id="Coils"/>
    </source>
</evidence>
<accession>V6TFH6</accession>
<organism evidence="3 4">
    <name type="scientific">Giardia intestinalis</name>
    <name type="common">Giardia lamblia</name>
    <dbReference type="NCBI Taxonomy" id="5741"/>
    <lineage>
        <taxon>Eukaryota</taxon>
        <taxon>Metamonada</taxon>
        <taxon>Diplomonadida</taxon>
        <taxon>Hexamitidae</taxon>
        <taxon>Giardiinae</taxon>
        <taxon>Giardia</taxon>
    </lineage>
</organism>
<feature type="compositionally biased region" description="Low complexity" evidence="2">
    <location>
        <begin position="27"/>
        <end position="43"/>
    </location>
</feature>
<feature type="region of interest" description="Disordered" evidence="2">
    <location>
        <begin position="27"/>
        <end position="73"/>
    </location>
</feature>
<reference evidence="3 4" key="2">
    <citation type="journal article" date="2013" name="Genome Biol. Evol.">
        <title>Genome sequencing of Giardia lamblia genotypes A2 and B isolates (DH and GS) and comparative analysis with the genomes of genotypes A1 and E (WB and Pig).</title>
        <authorList>
            <person name="Adam R.D."/>
            <person name="Dahlstrom E.W."/>
            <person name="Martens C.A."/>
            <person name="Bruno D.P."/>
            <person name="Barbian K.D."/>
            <person name="Ricklefs S.M."/>
            <person name="Hernandez M.M."/>
            <person name="Narla N.P."/>
            <person name="Patel R.B."/>
            <person name="Porcella S.F."/>
            <person name="Nash T.E."/>
        </authorList>
    </citation>
    <scope>NUCLEOTIDE SEQUENCE [LARGE SCALE GENOMIC DNA]</scope>
    <source>
        <strain evidence="3 4">DH</strain>
    </source>
</reference>
<dbReference type="VEuPathDB" id="GiardiaDB:GL50803_0060785"/>
<dbReference type="VEuPathDB" id="GiardiaDB:QR46_2713"/>
<feature type="coiled-coil region" evidence="1">
    <location>
        <begin position="93"/>
        <end position="201"/>
    </location>
</feature>
<dbReference type="Proteomes" id="UP000018320">
    <property type="component" value="Unassembled WGS sequence"/>
</dbReference>
<comment type="caution">
    <text evidence="3">The sequence shown here is derived from an EMBL/GenBank/DDBJ whole genome shotgun (WGS) entry which is preliminary data.</text>
</comment>
<reference evidence="4" key="1">
    <citation type="submission" date="2012-02" db="EMBL/GenBank/DDBJ databases">
        <title>Genome sequencing of Giardia lamblia Genotypes A2 and B isolates (DH and GS) and comparative analysis with the genomes of Genotypes A1 and E (WB and Pig).</title>
        <authorList>
            <person name="Adam R."/>
            <person name="Dahlstrom E."/>
            <person name="Martens C."/>
            <person name="Bruno D."/>
            <person name="Barbian K."/>
            <person name="Porcella S.F."/>
            <person name="Nash T."/>
        </authorList>
    </citation>
    <scope>NUCLEOTIDE SEQUENCE</scope>
    <source>
        <strain evidence="4">DH</strain>
    </source>
</reference>